<evidence type="ECO:0000256" key="2">
    <source>
        <dbReference type="ARBA" id="ARBA00007430"/>
    </source>
</evidence>
<dbReference type="PANTHER" id="PTHR30250:SF10">
    <property type="entry name" value="LIPOPOLYSACCHARIDE BIOSYNTHESIS PROTEIN WZXC"/>
    <property type="match status" value="1"/>
</dbReference>
<feature type="transmembrane region" description="Helical" evidence="7">
    <location>
        <begin position="121"/>
        <end position="142"/>
    </location>
</feature>
<comment type="caution">
    <text evidence="8">The sequence shown here is derived from an EMBL/GenBank/DDBJ whole genome shotgun (WGS) entry which is preliminary data.</text>
</comment>
<comment type="similarity">
    <text evidence="2">Belongs to the polysaccharide synthase family.</text>
</comment>
<evidence type="ECO:0000256" key="4">
    <source>
        <dbReference type="ARBA" id="ARBA00022692"/>
    </source>
</evidence>
<feature type="transmembrane region" description="Helical" evidence="7">
    <location>
        <begin position="250"/>
        <end position="272"/>
    </location>
</feature>
<keyword evidence="3" id="KW-1003">Cell membrane</keyword>
<feature type="transmembrane region" description="Helical" evidence="7">
    <location>
        <begin position="384"/>
        <end position="406"/>
    </location>
</feature>
<reference evidence="8 9" key="1">
    <citation type="submission" date="2024-01" db="EMBL/GenBank/DDBJ databases">
        <title>Multi-omics insights into the function and evolution of sodium benzoate biodegradation pathways in Benzoatithermus flavus gen. nov., sp. nov. from hot spring.</title>
        <authorList>
            <person name="Hu C.-J."/>
            <person name="Li W.-J."/>
        </authorList>
    </citation>
    <scope>NUCLEOTIDE SEQUENCE [LARGE SCALE GENOMIC DNA]</scope>
    <source>
        <strain evidence="8 9">SYSU G07066</strain>
    </source>
</reference>
<feature type="transmembrane region" description="Helical" evidence="7">
    <location>
        <begin position="181"/>
        <end position="199"/>
    </location>
</feature>
<keyword evidence="6 7" id="KW-0472">Membrane</keyword>
<dbReference type="Proteomes" id="UP001375743">
    <property type="component" value="Unassembled WGS sequence"/>
</dbReference>
<dbReference type="PANTHER" id="PTHR30250">
    <property type="entry name" value="PST FAMILY PREDICTED COLANIC ACID TRANSPORTER"/>
    <property type="match status" value="1"/>
</dbReference>
<feature type="transmembrane region" description="Helical" evidence="7">
    <location>
        <begin position="325"/>
        <end position="345"/>
    </location>
</feature>
<feature type="transmembrane region" description="Helical" evidence="7">
    <location>
        <begin position="154"/>
        <end position="175"/>
    </location>
</feature>
<evidence type="ECO:0000256" key="7">
    <source>
        <dbReference type="SAM" id="Phobius"/>
    </source>
</evidence>
<organism evidence="8 9">
    <name type="scientific">Benzoatithermus flavus</name>
    <dbReference type="NCBI Taxonomy" id="3108223"/>
    <lineage>
        <taxon>Bacteria</taxon>
        <taxon>Pseudomonadati</taxon>
        <taxon>Pseudomonadota</taxon>
        <taxon>Alphaproteobacteria</taxon>
        <taxon>Geminicoccales</taxon>
        <taxon>Geminicoccaceae</taxon>
        <taxon>Benzoatithermus</taxon>
    </lineage>
</organism>
<evidence type="ECO:0000256" key="3">
    <source>
        <dbReference type="ARBA" id="ARBA00022475"/>
    </source>
</evidence>
<evidence type="ECO:0008006" key="10">
    <source>
        <dbReference type="Google" id="ProtNLM"/>
    </source>
</evidence>
<dbReference type="EMBL" id="JBBLZC010000010">
    <property type="protein sequence ID" value="MEK0083765.1"/>
    <property type="molecule type" value="Genomic_DNA"/>
</dbReference>
<keyword evidence="9" id="KW-1185">Reference proteome</keyword>
<name>A0ABU8XRD5_9PROT</name>
<feature type="transmembrane region" description="Helical" evidence="7">
    <location>
        <begin position="96"/>
        <end position="115"/>
    </location>
</feature>
<evidence type="ECO:0000256" key="1">
    <source>
        <dbReference type="ARBA" id="ARBA00004651"/>
    </source>
</evidence>
<feature type="transmembrane region" description="Helical" evidence="7">
    <location>
        <begin position="57"/>
        <end position="75"/>
    </location>
</feature>
<keyword evidence="4 7" id="KW-0812">Transmembrane</keyword>
<proteinExistence type="inferred from homology"/>
<dbReference type="InterPro" id="IPR050833">
    <property type="entry name" value="Poly_Biosynth_Transport"/>
</dbReference>
<evidence type="ECO:0000313" key="9">
    <source>
        <dbReference type="Proteomes" id="UP001375743"/>
    </source>
</evidence>
<gene>
    <name evidence="8" type="ORF">U1T56_11430</name>
</gene>
<feature type="transmembrane region" description="Helical" evidence="7">
    <location>
        <begin position="357"/>
        <end position="378"/>
    </location>
</feature>
<accession>A0ABU8XRD5</accession>
<keyword evidence="5 7" id="KW-1133">Transmembrane helix</keyword>
<sequence length="413" mass="42797">MARAASVPMHARRPFALARRVMTSASLQASALSAALGGLFALANLLLARTLSVSDFADVTLAVTAVMLGQTLGPLGQERVVVRHDLPATPALLRRGIASAVLVAVALAMVALLAYDMTPGIVALIVPGAVAGSLTLLASARLQSERRFLLSTMISQGAGLPLLAAAFSALLAGGIDPRSVLVLFVLGLMGLAAWSWAYLLSRPPSATAVPFHWREALAITGISGLAILFFNLERLAIPLLLPGQDLAHFAVLAAIVIAPFRMLQFGVGRTLVPHLRDAATAAERRRLLLHEALLVGGIALLAGVILAFATPWVEAWVLGGKYATPPLLLAVVILAGLGKLFGAFAHAAMQGLASERTIWLGNFVGWACLGLAVVAGIMGAHWGLAGLVAGTTAGAFCQAGLMLCLVTPQLRGR</sequence>
<evidence type="ECO:0000256" key="6">
    <source>
        <dbReference type="ARBA" id="ARBA00023136"/>
    </source>
</evidence>
<comment type="subcellular location">
    <subcellularLocation>
        <location evidence="1">Cell membrane</location>
        <topology evidence="1">Multi-pass membrane protein</topology>
    </subcellularLocation>
</comment>
<evidence type="ECO:0000313" key="8">
    <source>
        <dbReference type="EMBL" id="MEK0083765.1"/>
    </source>
</evidence>
<feature type="transmembrane region" description="Helical" evidence="7">
    <location>
        <begin position="211"/>
        <end position="230"/>
    </location>
</feature>
<evidence type="ECO:0000256" key="5">
    <source>
        <dbReference type="ARBA" id="ARBA00022989"/>
    </source>
</evidence>
<protein>
    <recommendedName>
        <fullName evidence="10">Membrane protein involved in the export of O-antigen and teichoic acid</fullName>
    </recommendedName>
</protein>
<feature type="transmembrane region" description="Helical" evidence="7">
    <location>
        <begin position="292"/>
        <end position="313"/>
    </location>
</feature>